<feature type="transmembrane region" description="Helical" evidence="1">
    <location>
        <begin position="43"/>
        <end position="65"/>
    </location>
</feature>
<accession>A0A7J5AK71</accession>
<gene>
    <name evidence="2" type="ORF">F6464_02355</name>
</gene>
<organism evidence="2 3">
    <name type="scientific">Flavobacterium luteum</name>
    <dbReference type="NCBI Taxonomy" id="2026654"/>
    <lineage>
        <taxon>Bacteria</taxon>
        <taxon>Pseudomonadati</taxon>
        <taxon>Bacteroidota</taxon>
        <taxon>Flavobacteriia</taxon>
        <taxon>Flavobacteriales</taxon>
        <taxon>Flavobacteriaceae</taxon>
        <taxon>Flavobacterium</taxon>
    </lineage>
</organism>
<dbReference type="AlphaFoldDB" id="A0A7J5AK71"/>
<dbReference type="Proteomes" id="UP000490922">
    <property type="component" value="Unassembled WGS sequence"/>
</dbReference>
<keyword evidence="1" id="KW-0472">Membrane</keyword>
<dbReference type="RefSeq" id="WP_151106138.1">
    <property type="nucleotide sequence ID" value="NZ_WAEM01000001.1"/>
</dbReference>
<feature type="transmembrane region" description="Helical" evidence="1">
    <location>
        <begin position="12"/>
        <end position="31"/>
    </location>
</feature>
<evidence type="ECO:0000313" key="3">
    <source>
        <dbReference type="Proteomes" id="UP000490922"/>
    </source>
</evidence>
<reference evidence="2 3" key="1">
    <citation type="submission" date="2019-09" db="EMBL/GenBank/DDBJ databases">
        <title>Flavobacterium sp. nov., isolated from glacier ice.</title>
        <authorList>
            <person name="Liu Q."/>
        </authorList>
    </citation>
    <scope>NUCLEOTIDE SEQUENCE [LARGE SCALE GENOMIC DNA]</scope>
    <source>
        <strain evidence="2 3">NBRC 112527</strain>
    </source>
</reference>
<name>A0A7J5AK71_9FLAO</name>
<sequence>MKIGTLLLKYYLIGVIIALLLIVIIHLYSLITETYFSYAEWDNILLTAVISGFPFGVTIWAFATLKLQNDTKTKYNCKANHQRM</sequence>
<dbReference type="EMBL" id="WAEM01000001">
    <property type="protein sequence ID" value="KAB1157945.1"/>
    <property type="molecule type" value="Genomic_DNA"/>
</dbReference>
<keyword evidence="1" id="KW-0812">Transmembrane</keyword>
<keyword evidence="1" id="KW-1133">Transmembrane helix</keyword>
<proteinExistence type="predicted"/>
<comment type="caution">
    <text evidence="2">The sequence shown here is derived from an EMBL/GenBank/DDBJ whole genome shotgun (WGS) entry which is preliminary data.</text>
</comment>
<evidence type="ECO:0000313" key="2">
    <source>
        <dbReference type="EMBL" id="KAB1157945.1"/>
    </source>
</evidence>
<evidence type="ECO:0000256" key="1">
    <source>
        <dbReference type="SAM" id="Phobius"/>
    </source>
</evidence>
<keyword evidence="3" id="KW-1185">Reference proteome</keyword>
<protein>
    <submittedName>
        <fullName evidence="2">Uncharacterized protein</fullName>
    </submittedName>
</protein>